<dbReference type="EMBL" id="FLQV01000431">
    <property type="protein sequence ID" value="SBS92414.1"/>
    <property type="molecule type" value="Genomic_DNA"/>
</dbReference>
<organism evidence="2 4">
    <name type="scientific">Plasmodium ovale curtisi</name>
    <dbReference type="NCBI Taxonomy" id="864141"/>
    <lineage>
        <taxon>Eukaryota</taxon>
        <taxon>Sar</taxon>
        <taxon>Alveolata</taxon>
        <taxon>Apicomplexa</taxon>
        <taxon>Aconoidasida</taxon>
        <taxon>Haemosporida</taxon>
        <taxon>Plasmodiidae</taxon>
        <taxon>Plasmodium</taxon>
        <taxon>Plasmodium (Plasmodium)</taxon>
    </lineage>
</organism>
<reference evidence="2" key="2">
    <citation type="submission" date="2016-05" db="EMBL/GenBank/DDBJ databases">
        <authorList>
            <person name="Lavstsen T."/>
            <person name="Jespersen J.S."/>
        </authorList>
    </citation>
    <scope>NUCLEOTIDE SEQUENCE [LARGE SCALE GENOMIC DNA]</scope>
</reference>
<proteinExistence type="predicted"/>
<dbReference type="Proteomes" id="UP000078560">
    <property type="component" value="Unassembled WGS sequence"/>
</dbReference>
<evidence type="ECO:0000313" key="4">
    <source>
        <dbReference type="Proteomes" id="UP000078560"/>
    </source>
</evidence>
<gene>
    <name evidence="1" type="ORF">POVCU1_022920</name>
    <name evidence="2" type="ORF">POVCU2_0083920</name>
</gene>
<evidence type="ECO:0000313" key="3">
    <source>
        <dbReference type="Proteomes" id="UP000078546"/>
    </source>
</evidence>
<dbReference type="Proteomes" id="UP000078546">
    <property type="component" value="Unassembled WGS sequence"/>
</dbReference>
<accession>A0A1A8WR97</accession>
<name>A0A1A8WR97_PLAOA</name>
<dbReference type="EMBL" id="FLQU01001629">
    <property type="protein sequence ID" value="SBS93839.1"/>
    <property type="molecule type" value="Genomic_DNA"/>
</dbReference>
<evidence type="ECO:0000313" key="2">
    <source>
        <dbReference type="EMBL" id="SBS93839.1"/>
    </source>
</evidence>
<evidence type="ECO:0000313" key="1">
    <source>
        <dbReference type="EMBL" id="SBS92414.1"/>
    </source>
</evidence>
<reference evidence="3 4" key="1">
    <citation type="submission" date="2016-05" db="EMBL/GenBank/DDBJ databases">
        <authorList>
            <person name="Naeem Raeece"/>
        </authorList>
    </citation>
    <scope>NUCLEOTIDE SEQUENCE [LARGE SCALE GENOMIC DNA]</scope>
</reference>
<sequence length="70" mass="8215">MSDLFFPIMLSRHDMGILPNIPKDGFLIYSVDGIIITHYTLYTLPWLDDRRNDFCHACLFDGKNEYCKRG</sequence>
<protein>
    <submittedName>
        <fullName evidence="2">Uncharacterized protein</fullName>
    </submittedName>
</protein>
<dbReference type="AlphaFoldDB" id="A0A1A8WR97"/>